<evidence type="ECO:0000313" key="3">
    <source>
        <dbReference type="Proteomes" id="UP001569428"/>
    </source>
</evidence>
<name>A0ABV4P6P5_9GAMM</name>
<gene>
    <name evidence="2" type="ORF">ACCI49_22355</name>
</gene>
<reference evidence="2 3" key="1">
    <citation type="submission" date="2024-08" db="EMBL/GenBank/DDBJ databases">
        <authorList>
            <person name="Ishaq N."/>
        </authorList>
    </citation>
    <scope>NUCLEOTIDE SEQUENCE [LARGE SCALE GENOMIC DNA]</scope>
    <source>
        <strain evidence="2 3">DSM 18651</strain>
    </source>
</reference>
<keyword evidence="1" id="KW-0732">Signal</keyword>
<dbReference type="EMBL" id="JBGMEK010000115">
    <property type="protein sequence ID" value="MFA0813634.1"/>
    <property type="molecule type" value="Genomic_DNA"/>
</dbReference>
<evidence type="ECO:0000256" key="1">
    <source>
        <dbReference type="SAM" id="SignalP"/>
    </source>
</evidence>
<proteinExistence type="predicted"/>
<evidence type="ECO:0000313" key="2">
    <source>
        <dbReference type="EMBL" id="MFA0813634.1"/>
    </source>
</evidence>
<protein>
    <submittedName>
        <fullName evidence="2">Uncharacterized protein</fullName>
    </submittedName>
</protein>
<dbReference type="RefSeq" id="WP_371841448.1">
    <property type="nucleotide sequence ID" value="NZ_JBGMEK010000115.1"/>
</dbReference>
<comment type="caution">
    <text evidence="2">The sequence shown here is derived from an EMBL/GenBank/DDBJ whole genome shotgun (WGS) entry which is preliminary data.</text>
</comment>
<organism evidence="2 3">
    <name type="scientific">Microbulbifer epialgicus</name>
    <dbReference type="NCBI Taxonomy" id="393907"/>
    <lineage>
        <taxon>Bacteria</taxon>
        <taxon>Pseudomonadati</taxon>
        <taxon>Pseudomonadota</taxon>
        <taxon>Gammaproteobacteria</taxon>
        <taxon>Cellvibrionales</taxon>
        <taxon>Microbulbiferaceae</taxon>
        <taxon>Microbulbifer</taxon>
    </lineage>
</organism>
<feature type="chain" id="PRO_5045808198" evidence="1">
    <location>
        <begin position="20"/>
        <end position="109"/>
    </location>
</feature>
<keyword evidence="3" id="KW-1185">Reference proteome</keyword>
<feature type="signal peptide" evidence="1">
    <location>
        <begin position="1"/>
        <end position="19"/>
    </location>
</feature>
<sequence>MKKLLSILFLLIFSSSALADRAWYRGTINRIWTLGSDGSFIITLKETSVLSDCKWNYAYFTLTEQTPEKLRNSLTLALSGFHAGTTVGLEIDKDLHGELCQAYSIDLIK</sequence>
<dbReference type="Proteomes" id="UP001569428">
    <property type="component" value="Unassembled WGS sequence"/>
</dbReference>
<accession>A0ABV4P6P5</accession>